<dbReference type="CDD" id="cd07038">
    <property type="entry name" value="TPP_PYR_PDC_IPDC_like"/>
    <property type="match status" value="1"/>
</dbReference>
<evidence type="ECO:0000256" key="9">
    <source>
        <dbReference type="RuleBase" id="RU362132"/>
    </source>
</evidence>
<feature type="domain" description="Thiamine pyrophosphate enzyme N-terminal TPP-binding" evidence="12">
    <location>
        <begin position="4"/>
        <end position="108"/>
    </location>
</feature>
<evidence type="ECO:0000256" key="1">
    <source>
        <dbReference type="ARBA" id="ARBA00001920"/>
    </source>
</evidence>
<evidence type="ECO:0000256" key="8">
    <source>
        <dbReference type="ARBA" id="ARBA00023239"/>
    </source>
</evidence>
<feature type="domain" description="Thiamine pyrophosphate enzyme central" evidence="10">
    <location>
        <begin position="201"/>
        <end position="311"/>
    </location>
</feature>
<dbReference type="SUPFAM" id="SSF52467">
    <property type="entry name" value="DHS-like NAD/FAD-binding domain"/>
    <property type="match status" value="1"/>
</dbReference>
<dbReference type="Gene3D" id="3.40.50.970">
    <property type="match status" value="2"/>
</dbReference>
<keyword evidence="4" id="KW-0479">Metal-binding</keyword>
<reference evidence="13 14" key="1">
    <citation type="submission" date="2024-09" db="EMBL/GenBank/DDBJ databases">
        <authorList>
            <person name="Sun Q."/>
            <person name="Mori K."/>
        </authorList>
    </citation>
    <scope>NUCLEOTIDE SEQUENCE [LARGE SCALE GENOMIC DNA]</scope>
    <source>
        <strain evidence="13 14">TBRC 4938</strain>
    </source>
</reference>
<evidence type="ECO:0000256" key="3">
    <source>
        <dbReference type="ARBA" id="ARBA00007812"/>
    </source>
</evidence>
<dbReference type="InterPro" id="IPR029061">
    <property type="entry name" value="THDP-binding"/>
</dbReference>
<dbReference type="Proteomes" id="UP001589692">
    <property type="component" value="Unassembled WGS sequence"/>
</dbReference>
<evidence type="ECO:0000256" key="2">
    <source>
        <dbReference type="ARBA" id="ARBA00001964"/>
    </source>
</evidence>
<keyword evidence="8" id="KW-0456">Lyase</keyword>
<evidence type="ECO:0000256" key="5">
    <source>
        <dbReference type="ARBA" id="ARBA00022793"/>
    </source>
</evidence>
<evidence type="ECO:0000256" key="7">
    <source>
        <dbReference type="ARBA" id="ARBA00023052"/>
    </source>
</evidence>
<dbReference type="PROSITE" id="PS00187">
    <property type="entry name" value="TPP_ENZYMES"/>
    <property type="match status" value="1"/>
</dbReference>
<dbReference type="PANTHER" id="PTHR43452:SF30">
    <property type="entry name" value="PYRUVATE DECARBOXYLASE ISOZYME 1-RELATED"/>
    <property type="match status" value="1"/>
</dbReference>
<comment type="caution">
    <text evidence="13">The sequence shown here is derived from an EMBL/GenBank/DDBJ whole genome shotgun (WGS) entry which is preliminary data.</text>
</comment>
<gene>
    <name evidence="13" type="ORF">ACFFP0_16830</name>
</gene>
<comment type="cofactor">
    <cofactor evidence="1">
        <name>a metal cation</name>
        <dbReference type="ChEBI" id="CHEBI:25213"/>
    </cofactor>
</comment>
<evidence type="ECO:0000259" key="11">
    <source>
        <dbReference type="Pfam" id="PF02775"/>
    </source>
</evidence>
<protein>
    <submittedName>
        <fullName evidence="13">Alpha-keto acid decarboxylase family protein</fullName>
    </submittedName>
</protein>
<comment type="similarity">
    <text evidence="3 9">Belongs to the TPP enzyme family.</text>
</comment>
<dbReference type="InterPro" id="IPR000399">
    <property type="entry name" value="TPP-bd_CS"/>
</dbReference>
<evidence type="ECO:0000313" key="14">
    <source>
        <dbReference type="Proteomes" id="UP001589692"/>
    </source>
</evidence>
<sequence length="556" mass="60235">MRITIGDLLLRRLTELGIEYLLGVPGDYNLQLLEQVKNMGGLEFVGTCNELNAAYAADGYARLKGCAAILTTYGVGELSAICGVAGASAEHVPVVCITGAPPLYAMEQGIALHHTLADGNYDDMMNCFRQFTVAQTRLTPTNAAVEIDRVLCACIREKRPVYIQLPSNISYLEVDAPEGGLDLSFPSEPLQLEAACAHLLRVWSQATKPALLIDMDAERFGLAALLKRLSEKTQAPYASLTTGKCILDETAPLWAGLYVGEASSEQAKQCIEGSDCLIATAPRFIEGNSGLFTQKLPARTVMLGGNSVTIENVHYEGVRASELIARLTDGLESNVCVDLPAAARQSWQVEQDAPLTQSRLWPRIARFIDKGDVVLAESGTSNIGLTPQMLSENVTYVTANIWGSIGYTLPATLGTTLAAPDRRHLLFIGDGSFQLTVQELSTILRLGLKPIVFLLNNRGYTIERFILGMEDAYNDVANWKYADLLGVFSDAGNYMAMQARTEAELEAALEKAADSNSLCFIELHLDPFDAPAALKVFGPATAEFDYGPRGPQRLLA</sequence>
<keyword evidence="14" id="KW-1185">Reference proteome</keyword>
<accession>A0ABV6AIS3</accession>
<feature type="domain" description="Thiamine pyrophosphate enzyme TPP-binding" evidence="11">
    <location>
        <begin position="392"/>
        <end position="522"/>
    </location>
</feature>
<dbReference type="InterPro" id="IPR047213">
    <property type="entry name" value="TPP_PYR_PDC_IPDC-like"/>
</dbReference>
<comment type="cofactor">
    <cofactor evidence="2">
        <name>thiamine diphosphate</name>
        <dbReference type="ChEBI" id="CHEBI:58937"/>
    </cofactor>
</comment>
<dbReference type="Pfam" id="PF02776">
    <property type="entry name" value="TPP_enzyme_N"/>
    <property type="match status" value="1"/>
</dbReference>
<keyword evidence="6" id="KW-0460">Magnesium</keyword>
<keyword evidence="7 9" id="KW-0786">Thiamine pyrophosphate</keyword>
<dbReference type="Pfam" id="PF00205">
    <property type="entry name" value="TPP_enzyme_M"/>
    <property type="match status" value="1"/>
</dbReference>
<evidence type="ECO:0000313" key="13">
    <source>
        <dbReference type="EMBL" id="MFB9950522.1"/>
    </source>
</evidence>
<dbReference type="InterPro" id="IPR012000">
    <property type="entry name" value="Thiamin_PyroP_enz_cen_dom"/>
</dbReference>
<evidence type="ECO:0000256" key="6">
    <source>
        <dbReference type="ARBA" id="ARBA00022842"/>
    </source>
</evidence>
<dbReference type="Gene3D" id="3.40.50.1220">
    <property type="entry name" value="TPP-binding domain"/>
    <property type="match status" value="1"/>
</dbReference>
<evidence type="ECO:0000256" key="4">
    <source>
        <dbReference type="ARBA" id="ARBA00022723"/>
    </source>
</evidence>
<dbReference type="InterPro" id="IPR029035">
    <property type="entry name" value="DHS-like_NAD/FAD-binding_dom"/>
</dbReference>
<evidence type="ECO:0000259" key="10">
    <source>
        <dbReference type="Pfam" id="PF00205"/>
    </source>
</evidence>
<dbReference type="SUPFAM" id="SSF52518">
    <property type="entry name" value="Thiamin diphosphate-binding fold (THDP-binding)"/>
    <property type="match status" value="2"/>
</dbReference>
<dbReference type="InterPro" id="IPR011766">
    <property type="entry name" value="TPP_enzyme_TPP-bd"/>
</dbReference>
<dbReference type="InterPro" id="IPR047214">
    <property type="entry name" value="TPP_PDC_IPDC"/>
</dbReference>
<dbReference type="InterPro" id="IPR012001">
    <property type="entry name" value="Thiamin_PyroP_enz_TPP-bd_dom"/>
</dbReference>
<evidence type="ECO:0000259" key="12">
    <source>
        <dbReference type="Pfam" id="PF02776"/>
    </source>
</evidence>
<dbReference type="PANTHER" id="PTHR43452">
    <property type="entry name" value="PYRUVATE DECARBOXYLASE"/>
    <property type="match status" value="1"/>
</dbReference>
<proteinExistence type="inferred from homology"/>
<organism evidence="13 14">
    <name type="scientific">Rhizobium puerariae</name>
    <dbReference type="NCBI Taxonomy" id="1585791"/>
    <lineage>
        <taxon>Bacteria</taxon>
        <taxon>Pseudomonadati</taxon>
        <taxon>Pseudomonadota</taxon>
        <taxon>Alphaproteobacteria</taxon>
        <taxon>Hyphomicrobiales</taxon>
        <taxon>Rhizobiaceae</taxon>
        <taxon>Rhizobium/Agrobacterium group</taxon>
        <taxon>Rhizobium</taxon>
    </lineage>
</organism>
<name>A0ABV6AIS3_9HYPH</name>
<dbReference type="PIRSF" id="PIRSF036565">
    <property type="entry name" value="Pyruvt_ip_decrb"/>
    <property type="match status" value="1"/>
</dbReference>
<dbReference type="InterPro" id="IPR012110">
    <property type="entry name" value="PDC/IPDC-like"/>
</dbReference>
<dbReference type="EMBL" id="JBHMAA010000018">
    <property type="protein sequence ID" value="MFB9950522.1"/>
    <property type="molecule type" value="Genomic_DNA"/>
</dbReference>
<keyword evidence="5" id="KW-0210">Decarboxylase</keyword>
<dbReference type="Pfam" id="PF02775">
    <property type="entry name" value="TPP_enzyme_C"/>
    <property type="match status" value="1"/>
</dbReference>
<dbReference type="CDD" id="cd02005">
    <property type="entry name" value="TPP_PDC_IPDC"/>
    <property type="match status" value="1"/>
</dbReference>
<dbReference type="RefSeq" id="WP_377263039.1">
    <property type="nucleotide sequence ID" value="NZ_JBHMAA010000018.1"/>
</dbReference>